<protein>
    <recommendedName>
        <fullName evidence="1">site-specific DNA-methyltransferase (adenine-specific)</fullName>
        <ecNumber evidence="1">2.1.1.72</ecNumber>
    </recommendedName>
</protein>
<dbReference type="InterPro" id="IPR029063">
    <property type="entry name" value="SAM-dependent_MTases_sf"/>
</dbReference>
<gene>
    <name evidence="6" type="ORF">C1G86_1558</name>
</gene>
<dbReference type="GO" id="GO:0032259">
    <property type="term" value="P:methylation"/>
    <property type="evidence" value="ECO:0007669"/>
    <property type="project" value="UniProtKB-KW"/>
</dbReference>
<dbReference type="PANTHER" id="PTHR33841">
    <property type="entry name" value="DNA METHYLTRANSFERASE YEEA-RELATED"/>
    <property type="match status" value="1"/>
</dbReference>
<dbReference type="Proteomes" id="UP000248786">
    <property type="component" value="Unassembled WGS sequence"/>
</dbReference>
<dbReference type="GO" id="GO:0009007">
    <property type="term" value="F:site-specific DNA-methyltransferase (adenine-specific) activity"/>
    <property type="evidence" value="ECO:0007669"/>
    <property type="project" value="UniProtKB-EC"/>
</dbReference>
<proteinExistence type="predicted"/>
<dbReference type="AlphaFoldDB" id="A0A328ERR1"/>
<organism evidence="6 7">
    <name type="scientific">Dehalococcoides mccartyi</name>
    <dbReference type="NCBI Taxonomy" id="61435"/>
    <lineage>
        <taxon>Bacteria</taxon>
        <taxon>Bacillati</taxon>
        <taxon>Chloroflexota</taxon>
        <taxon>Dehalococcoidia</taxon>
        <taxon>Dehalococcoidales</taxon>
        <taxon>Dehalococcoidaceae</taxon>
        <taxon>Dehalococcoides</taxon>
    </lineage>
</organism>
<evidence type="ECO:0000256" key="4">
    <source>
        <dbReference type="ARBA" id="ARBA00047942"/>
    </source>
</evidence>
<dbReference type="EMBL" id="QGLD01000018">
    <property type="protein sequence ID" value="RAL70031.1"/>
    <property type="molecule type" value="Genomic_DNA"/>
</dbReference>
<reference evidence="6 7" key="1">
    <citation type="submission" date="2018-05" db="EMBL/GenBank/DDBJ databases">
        <title>Draft genome sequences of Dehalococcoides mccartyi strains RC and KS.</title>
        <authorList>
            <person name="Higgins S.A."/>
            <person name="Padilla-Crespo E."/>
            <person name="Loeffler F.E."/>
        </authorList>
    </citation>
    <scope>NUCLEOTIDE SEQUENCE [LARGE SCALE GENOMIC DNA]</scope>
    <source>
        <strain evidence="6 7">KS</strain>
    </source>
</reference>
<dbReference type="EC" id="2.1.1.72" evidence="1"/>
<comment type="catalytic activity">
    <reaction evidence="4">
        <text>a 2'-deoxyadenosine in DNA + S-adenosyl-L-methionine = an N(6)-methyl-2'-deoxyadenosine in DNA + S-adenosyl-L-homocysteine + H(+)</text>
        <dbReference type="Rhea" id="RHEA:15197"/>
        <dbReference type="Rhea" id="RHEA-COMP:12418"/>
        <dbReference type="Rhea" id="RHEA-COMP:12419"/>
        <dbReference type="ChEBI" id="CHEBI:15378"/>
        <dbReference type="ChEBI" id="CHEBI:57856"/>
        <dbReference type="ChEBI" id="CHEBI:59789"/>
        <dbReference type="ChEBI" id="CHEBI:90615"/>
        <dbReference type="ChEBI" id="CHEBI:90616"/>
        <dbReference type="EC" id="2.1.1.72"/>
    </reaction>
</comment>
<feature type="domain" description="DUF7814" evidence="5">
    <location>
        <begin position="253"/>
        <end position="295"/>
    </location>
</feature>
<keyword evidence="3" id="KW-0808">Transferase</keyword>
<evidence type="ECO:0000256" key="1">
    <source>
        <dbReference type="ARBA" id="ARBA00011900"/>
    </source>
</evidence>
<name>A0A328ERR1_9CHLR</name>
<evidence type="ECO:0000256" key="3">
    <source>
        <dbReference type="ARBA" id="ARBA00022679"/>
    </source>
</evidence>
<dbReference type="InterPro" id="IPR056716">
    <property type="entry name" value="DUF7814"/>
</dbReference>
<keyword evidence="2" id="KW-0489">Methyltransferase</keyword>
<evidence type="ECO:0000259" key="5">
    <source>
        <dbReference type="Pfam" id="PF25120"/>
    </source>
</evidence>
<dbReference type="InterPro" id="IPR050953">
    <property type="entry name" value="N4_N6_ade-DNA_methylase"/>
</dbReference>
<dbReference type="SUPFAM" id="SSF53335">
    <property type="entry name" value="S-adenosyl-L-methionine-dependent methyltransferases"/>
    <property type="match status" value="1"/>
</dbReference>
<dbReference type="PANTHER" id="PTHR33841:SF1">
    <property type="entry name" value="DNA METHYLTRANSFERASE A"/>
    <property type="match status" value="1"/>
</dbReference>
<accession>A0A328ERR1</accession>
<dbReference type="Pfam" id="PF25120">
    <property type="entry name" value="DUF7814"/>
    <property type="match status" value="1"/>
</dbReference>
<evidence type="ECO:0000256" key="2">
    <source>
        <dbReference type="ARBA" id="ARBA00022603"/>
    </source>
</evidence>
<dbReference type="Gene3D" id="3.40.50.150">
    <property type="entry name" value="Vaccinia Virus protein VP39"/>
    <property type="match status" value="1"/>
</dbReference>
<sequence>MSEDRLSRVVEDFNYRNLNLFFRSKCENFAEAPGNLSQYDDERFNDFQKLGEIRFDNGDKLVITASLVIGGLSERTGKKAQYDKAKKILRELAVYDAGFFIYHDNSGNFRFSLIYGQAEGTKKSWSNFRRFTYLVSQDQTNKTFRMRVGECIFSSLENVKDAFSVEKVNKEFYNHIAEFFYRLTGYDRKREMKLPSVSDDDKKTYQEFAVRLIGRTIFCWFLKHKKSVAEEPLVPKGILSSDSVYINKGYYHNVLEKLFFEVLNTPQEQRKEDILPDADRIPFLNGGLFEPHKVNDFYNGQPQYNLVIPDDWFEQFFGILEQYNFTIDENSSVDADVSVDPEMLGRIFENLLAEVNPETGETARKSTGSYYTPRTIVDYMVDQSLKRYLVAEAGIDENTVNGLLSYEDPDSTLTDREKIP</sequence>
<comment type="caution">
    <text evidence="6">The sequence shown here is derived from an EMBL/GenBank/DDBJ whole genome shotgun (WGS) entry which is preliminary data.</text>
</comment>
<evidence type="ECO:0000313" key="6">
    <source>
        <dbReference type="EMBL" id="RAL70031.1"/>
    </source>
</evidence>
<evidence type="ECO:0000313" key="7">
    <source>
        <dbReference type="Proteomes" id="UP000248786"/>
    </source>
</evidence>